<feature type="compositionally biased region" description="Acidic residues" evidence="1">
    <location>
        <begin position="300"/>
        <end position="319"/>
    </location>
</feature>
<sequence length="1038" mass="117500">MAMNTNSVKEVRFDPVTTVFRIEEDPEIWTTYRTSVDPNYENDTGKDMFYPRSYRSFLLHFLSQKRLTIVTQEWFDLKKEFYYNMVIDPNRFVGRPNQKRRFEQVFAPTASDYDGDHERQTYYRVFDAKKFTYRPQISPRESNAFLVILKALNHILWTMTRRTIQHWIPEKETMELLTGTLKVIDEEKSQTKGLLYLIQIVGATAFIEHDSNFNHGSWQSGDKKLSKAEALREYLQTKDMGYFESLSESISFDRQLNNMIGGTDRIAAYMSDFLASKSIRNRTEFENEQADPEIGHGVSEEAELNAGEEDPGEEEDPGNEGEPTTKKELYAYYAGKGPAAMVYDFLSDSFLKAQIIIVYSVAAPLENLYAQTLQQMKSRDGQMRFAAQRAWTMHTSVALQCMTQFCNDSLLMRLGFSPPLVADFVPPRELPEHPEGSPSHVERMLLKTIFDFGMVLGMELLWSHAHFHWTFPHVLATCLLPKREDRTAALSHVKMIAQAIHAAETMEGPKAELQACLQDVSFNSEPLARLLMMKVMKGAITEQELEAFAVKMWTGTGSTKELLESCFNNCNRQIGFMTTSKVASSPLKWVLSTLNPFCNAANVRQILPVEADWWQSLTSPAGQKAIQHELNSFFDPNATDLPHICVSECAAAKQVTEDEDDAALTATAILKNLSFKAAGADALQRGAAAMAYLVGEFRNGFENVQQCWAGCLLKEQEVYLHIQSNAYVMSLGVRTWAALALPLVRVEHQGRVYFQFPKKRKKPLWVCNFTVSDENCMFKFIPTRLLLRHELPSAIASGSALLQTGECSDLLRPAFWRGLSLYLPQVTAIRRALKLPELKKGHGSGARGTVVKRDIVKQILTHLFPHCSEQDFLRMLNFTAPENKPKASDDGTEKLSDSLQYLVSCLDIENCEEFKNIVKQAKEEMLEKAHQKGKEAAEADLKKTLHSQLEEAKEKIAKLEGELRRDVAPHTTAASPAASSSGVPRTGETHKKVTPADFRTLFPFAGKLSGLSFKHDTAKQFVQVVFPRRLELLATYFL</sequence>
<feature type="region of interest" description="Disordered" evidence="1">
    <location>
        <begin position="969"/>
        <end position="992"/>
    </location>
</feature>
<dbReference type="AlphaFoldDB" id="A0A9P1DCK4"/>
<name>A0A9P1DCK4_9DINO</name>
<comment type="caution">
    <text evidence="2">The sequence shown here is derived from an EMBL/GenBank/DDBJ whole genome shotgun (WGS) entry which is preliminary data.</text>
</comment>
<feature type="region of interest" description="Disordered" evidence="1">
    <location>
        <begin position="285"/>
        <end position="324"/>
    </location>
</feature>
<dbReference type="EMBL" id="CAMXCT010004126">
    <property type="protein sequence ID" value="CAI4007805.1"/>
    <property type="molecule type" value="Genomic_DNA"/>
</dbReference>
<dbReference type="Proteomes" id="UP001152797">
    <property type="component" value="Unassembled WGS sequence"/>
</dbReference>
<reference evidence="2" key="1">
    <citation type="submission" date="2022-10" db="EMBL/GenBank/DDBJ databases">
        <authorList>
            <person name="Chen Y."/>
            <person name="Dougan E. K."/>
            <person name="Chan C."/>
            <person name="Rhodes N."/>
            <person name="Thang M."/>
        </authorList>
    </citation>
    <scope>NUCLEOTIDE SEQUENCE</scope>
</reference>
<accession>A0A9P1DCK4</accession>
<protein>
    <submittedName>
        <fullName evidence="2">Uncharacterized protein</fullName>
    </submittedName>
</protein>
<keyword evidence="4" id="KW-1185">Reference proteome</keyword>
<evidence type="ECO:0000256" key="1">
    <source>
        <dbReference type="SAM" id="MobiDB-lite"/>
    </source>
</evidence>
<proteinExistence type="predicted"/>
<organism evidence="2">
    <name type="scientific">Cladocopium goreaui</name>
    <dbReference type="NCBI Taxonomy" id="2562237"/>
    <lineage>
        <taxon>Eukaryota</taxon>
        <taxon>Sar</taxon>
        <taxon>Alveolata</taxon>
        <taxon>Dinophyceae</taxon>
        <taxon>Suessiales</taxon>
        <taxon>Symbiodiniaceae</taxon>
        <taxon>Cladocopium</taxon>
    </lineage>
</organism>
<evidence type="ECO:0000313" key="4">
    <source>
        <dbReference type="Proteomes" id="UP001152797"/>
    </source>
</evidence>
<dbReference type="EMBL" id="CAMXCT020004126">
    <property type="protein sequence ID" value="CAL1161180.1"/>
    <property type="molecule type" value="Genomic_DNA"/>
</dbReference>
<evidence type="ECO:0000313" key="2">
    <source>
        <dbReference type="EMBL" id="CAI4007805.1"/>
    </source>
</evidence>
<gene>
    <name evidence="2" type="ORF">C1SCF055_LOCUS33332</name>
</gene>
<reference evidence="3 4" key="2">
    <citation type="submission" date="2024-05" db="EMBL/GenBank/DDBJ databases">
        <authorList>
            <person name="Chen Y."/>
            <person name="Shah S."/>
            <person name="Dougan E. K."/>
            <person name="Thang M."/>
            <person name="Chan C."/>
        </authorList>
    </citation>
    <scope>NUCLEOTIDE SEQUENCE [LARGE SCALE GENOMIC DNA]</scope>
</reference>
<evidence type="ECO:0000313" key="3">
    <source>
        <dbReference type="EMBL" id="CAL4795117.1"/>
    </source>
</evidence>
<dbReference type="EMBL" id="CAMXCT030004126">
    <property type="protein sequence ID" value="CAL4795117.1"/>
    <property type="molecule type" value="Genomic_DNA"/>
</dbReference>